<feature type="chain" id="PRO_5044891857" evidence="2">
    <location>
        <begin position="34"/>
        <end position="355"/>
    </location>
</feature>
<dbReference type="PANTHER" id="PTHR34556:SF2">
    <property type="entry name" value="PROTEIN TAB2 HOMOLOG, CHLOROPLASTIC"/>
    <property type="match status" value="1"/>
</dbReference>
<dbReference type="PANTHER" id="PTHR34556">
    <property type="match status" value="1"/>
</dbReference>
<dbReference type="Pfam" id="PF20429">
    <property type="entry name" value="Tab2-like_C"/>
    <property type="match status" value="1"/>
</dbReference>
<dbReference type="Proteomes" id="UP001530400">
    <property type="component" value="Unassembled WGS sequence"/>
</dbReference>
<feature type="domain" description="RNA-binding protein Tab2/Atab2 C-terminal" evidence="4">
    <location>
        <begin position="203"/>
        <end position="349"/>
    </location>
</feature>
<proteinExistence type="predicted"/>
<gene>
    <name evidence="5" type="ORF">ACHAWO_009382</name>
</gene>
<keyword evidence="2" id="KW-0732">Signal</keyword>
<evidence type="ECO:0000313" key="5">
    <source>
        <dbReference type="EMBL" id="KAL3770618.1"/>
    </source>
</evidence>
<keyword evidence="6" id="KW-1185">Reference proteome</keyword>
<dbReference type="InterPro" id="IPR046760">
    <property type="entry name" value="Tab2-like_N"/>
</dbReference>
<protein>
    <submittedName>
        <fullName evidence="5">Uncharacterized protein</fullName>
    </submittedName>
</protein>
<reference evidence="5 6" key="1">
    <citation type="submission" date="2024-10" db="EMBL/GenBank/DDBJ databases">
        <title>Updated reference genomes for cyclostephanoid diatoms.</title>
        <authorList>
            <person name="Roberts W.R."/>
            <person name="Alverson A.J."/>
        </authorList>
    </citation>
    <scope>NUCLEOTIDE SEQUENCE [LARGE SCALE GENOMIC DNA]</scope>
    <source>
        <strain evidence="5 6">AJA010-31</strain>
    </source>
</reference>
<dbReference type="EMBL" id="JALLPJ020001306">
    <property type="protein sequence ID" value="KAL3770618.1"/>
    <property type="molecule type" value="Genomic_DNA"/>
</dbReference>
<evidence type="ECO:0000259" key="4">
    <source>
        <dbReference type="Pfam" id="PF20429"/>
    </source>
</evidence>
<dbReference type="AlphaFoldDB" id="A0ABD3N5K7"/>
<evidence type="ECO:0000256" key="1">
    <source>
        <dbReference type="SAM" id="MobiDB-lite"/>
    </source>
</evidence>
<evidence type="ECO:0000259" key="3">
    <source>
        <dbReference type="Pfam" id="PF06485"/>
    </source>
</evidence>
<dbReference type="Pfam" id="PF06485">
    <property type="entry name" value="Tab2-like_N"/>
    <property type="match status" value="1"/>
</dbReference>
<evidence type="ECO:0000313" key="6">
    <source>
        <dbReference type="Proteomes" id="UP001530400"/>
    </source>
</evidence>
<accession>A0ABD3N5K7</accession>
<feature type="region of interest" description="Disordered" evidence="1">
    <location>
        <begin position="45"/>
        <end position="68"/>
    </location>
</feature>
<feature type="compositionally biased region" description="Low complexity" evidence="1">
    <location>
        <begin position="57"/>
        <end position="68"/>
    </location>
</feature>
<feature type="signal peptide" evidence="2">
    <location>
        <begin position="1"/>
        <end position="33"/>
    </location>
</feature>
<comment type="caution">
    <text evidence="5">The sequence shown here is derived from an EMBL/GenBank/DDBJ whole genome shotgun (WGS) entry which is preliminary data.</text>
</comment>
<evidence type="ECO:0000256" key="2">
    <source>
        <dbReference type="SAM" id="SignalP"/>
    </source>
</evidence>
<dbReference type="InterPro" id="IPR046761">
    <property type="entry name" value="Tab2-like_C"/>
</dbReference>
<organism evidence="5 6">
    <name type="scientific">Cyclotella atomus</name>
    <dbReference type="NCBI Taxonomy" id="382360"/>
    <lineage>
        <taxon>Eukaryota</taxon>
        <taxon>Sar</taxon>
        <taxon>Stramenopiles</taxon>
        <taxon>Ochrophyta</taxon>
        <taxon>Bacillariophyta</taxon>
        <taxon>Coscinodiscophyceae</taxon>
        <taxon>Thalassiosirophycidae</taxon>
        <taxon>Stephanodiscales</taxon>
        <taxon>Stephanodiscaceae</taxon>
        <taxon>Cyclotella</taxon>
    </lineage>
</organism>
<sequence length="355" mass="39529">MHKIRKMNRSATPRLSICIQLLSALLFLITTSAFNPTPSSSITHAARISRGRQRIATSSSNEQSTTTNWDKVTEEWELDCYSRPVLVDGKKKLWEILVTDSSGNLKVCRTLPSNKVNSREVRKVVEEIIDESEVKPSTIRFFRGAMFNMINIALSDIDVIAKPSRCTFALANWLEQRNRDVYPKMEGYRATMSGIGGIGGTFLDIRTAVKLPDALRGEKYAFVGLPLAEFLEGGGINEENIGVGRLCPVDKSLPADAFVQGVVILTSRAKALSSWLAGTEVAGLKADLRKRELVMETDIDNQFLMAKLNDEQRREAASFEEGKDAMGGLHFISVQRDEDDDPSGFWLLREIPNDL</sequence>
<dbReference type="InterPro" id="IPR009472">
    <property type="entry name" value="Tab2-like"/>
</dbReference>
<feature type="domain" description="RNA-binding protein Tab2-like N-terminal" evidence="3">
    <location>
        <begin position="76"/>
        <end position="177"/>
    </location>
</feature>
<name>A0ABD3N5K7_9STRA</name>